<dbReference type="GO" id="GO:0046167">
    <property type="term" value="P:glycerol-3-phosphate biosynthetic process"/>
    <property type="evidence" value="ECO:0007669"/>
    <property type="project" value="UniProtKB-UniRule"/>
</dbReference>
<feature type="binding site" evidence="13">
    <location>
        <position position="188"/>
    </location>
    <ligand>
        <name>sn-glycerol 3-phosphate</name>
        <dbReference type="ChEBI" id="CHEBI:57597"/>
    </ligand>
</feature>
<evidence type="ECO:0000259" key="20">
    <source>
        <dbReference type="Pfam" id="PF07479"/>
    </source>
</evidence>
<evidence type="ECO:0000256" key="17">
    <source>
        <dbReference type="RuleBase" id="RU000437"/>
    </source>
</evidence>
<feature type="binding site" evidence="16">
    <location>
        <position position="137"/>
    </location>
    <ligand>
        <name>NAD(+)</name>
        <dbReference type="ChEBI" id="CHEBI:57540"/>
    </ligand>
</feature>
<comment type="catalytic activity">
    <reaction evidence="9">
        <text>sn-glycerol 3-phosphate + NADP(+) = dihydroxyacetone phosphate + NADPH + H(+)</text>
        <dbReference type="Rhea" id="RHEA:11096"/>
        <dbReference type="ChEBI" id="CHEBI:15378"/>
        <dbReference type="ChEBI" id="CHEBI:57597"/>
        <dbReference type="ChEBI" id="CHEBI:57642"/>
        <dbReference type="ChEBI" id="CHEBI:57783"/>
        <dbReference type="ChEBI" id="CHEBI:58349"/>
        <dbReference type="EC" id="1.1.1.94"/>
    </reaction>
    <physiologicalReaction direction="right-to-left" evidence="9">
        <dbReference type="Rhea" id="RHEA:11098"/>
    </physiologicalReaction>
</comment>
<feature type="binding site" evidence="13">
    <location>
        <position position="137"/>
    </location>
    <ligand>
        <name>NADPH</name>
        <dbReference type="ChEBI" id="CHEBI:57783"/>
    </ligand>
</feature>
<dbReference type="OrthoDB" id="9812273at2"/>
<name>U2LUS1_9FIRM</name>
<evidence type="ECO:0000256" key="14">
    <source>
        <dbReference type="PIRSR" id="PIRSR000114-1"/>
    </source>
</evidence>
<evidence type="ECO:0000256" key="18">
    <source>
        <dbReference type="SAM" id="SignalP"/>
    </source>
</evidence>
<dbReference type="NCBIfam" id="NF000940">
    <property type="entry name" value="PRK00094.1-2"/>
    <property type="match status" value="1"/>
</dbReference>
<dbReference type="InterPro" id="IPR006168">
    <property type="entry name" value="G3P_DH_NAD-dep"/>
</dbReference>
<dbReference type="SUPFAM" id="SSF51735">
    <property type="entry name" value="NAD(P)-binding Rossmann-fold domains"/>
    <property type="match status" value="1"/>
</dbReference>
<dbReference type="UniPathway" id="UPA00940"/>
<dbReference type="GO" id="GO:0008654">
    <property type="term" value="P:phospholipid biosynthetic process"/>
    <property type="evidence" value="ECO:0007669"/>
    <property type="project" value="UniProtKB-KW"/>
</dbReference>
<evidence type="ECO:0000313" key="21">
    <source>
        <dbReference type="EMBL" id="ERJ90878.1"/>
    </source>
</evidence>
<dbReference type="InterPro" id="IPR011128">
    <property type="entry name" value="G3P_DH_NAD-dep_N"/>
</dbReference>
<evidence type="ECO:0000256" key="1">
    <source>
        <dbReference type="ARBA" id="ARBA00011009"/>
    </source>
</evidence>
<evidence type="ECO:0000256" key="2">
    <source>
        <dbReference type="ARBA" id="ARBA00022516"/>
    </source>
</evidence>
<evidence type="ECO:0000256" key="7">
    <source>
        <dbReference type="ARBA" id="ARBA00023209"/>
    </source>
</evidence>
<dbReference type="PIRSF" id="PIRSF000114">
    <property type="entry name" value="Glycerol-3-P_dh"/>
    <property type="match status" value="1"/>
</dbReference>
<evidence type="ECO:0000256" key="3">
    <source>
        <dbReference type="ARBA" id="ARBA00022857"/>
    </source>
</evidence>
<dbReference type="Proteomes" id="UP000016662">
    <property type="component" value="Unassembled WGS sequence"/>
</dbReference>
<comment type="caution">
    <text evidence="13">Lacks conserved residue(s) required for the propagation of feature annotation.</text>
</comment>
<evidence type="ECO:0000256" key="16">
    <source>
        <dbReference type="PIRSR" id="PIRSR000114-3"/>
    </source>
</evidence>
<dbReference type="RefSeq" id="WP_021680911.1">
    <property type="nucleotide sequence ID" value="NZ_KI260315.1"/>
</dbReference>
<dbReference type="GO" id="GO:0005829">
    <property type="term" value="C:cytosol"/>
    <property type="evidence" value="ECO:0007669"/>
    <property type="project" value="TreeGrafter"/>
</dbReference>
<dbReference type="GO" id="GO:0141152">
    <property type="term" value="F:glycerol-3-phosphate dehydrogenase (NAD+) activity"/>
    <property type="evidence" value="ECO:0007669"/>
    <property type="project" value="RHEA"/>
</dbReference>
<keyword evidence="3 13" id="KW-0521">NADP</keyword>
<feature type="binding site" evidence="13">
    <location>
        <position position="252"/>
    </location>
    <ligand>
        <name>NADPH</name>
        <dbReference type="ChEBI" id="CHEBI:57783"/>
    </ligand>
</feature>
<dbReference type="FunFam" id="1.10.1040.10:FF:000001">
    <property type="entry name" value="Glycerol-3-phosphate dehydrogenase [NAD(P)+]"/>
    <property type="match status" value="1"/>
</dbReference>
<keyword evidence="22" id="KW-1185">Reference proteome</keyword>
<feature type="binding site" evidence="13">
    <location>
        <position position="251"/>
    </location>
    <ligand>
        <name>sn-glycerol 3-phosphate</name>
        <dbReference type="ChEBI" id="CHEBI:57597"/>
    </ligand>
</feature>
<dbReference type="AlphaFoldDB" id="U2LUS1"/>
<comment type="similarity">
    <text evidence="1 13 17">Belongs to the NAD-dependent glycerol-3-phosphate dehydrogenase family.</text>
</comment>
<keyword evidence="7 13" id="KW-0594">Phospholipid biosynthesis</keyword>
<dbReference type="PANTHER" id="PTHR11728">
    <property type="entry name" value="GLYCEROL-3-PHOSPHATE DEHYDROGENASE"/>
    <property type="match status" value="1"/>
</dbReference>
<dbReference type="EC" id="1.1.1.94" evidence="10 13"/>
<evidence type="ECO:0000259" key="19">
    <source>
        <dbReference type="Pfam" id="PF01210"/>
    </source>
</evidence>
<dbReference type="PRINTS" id="PR00077">
    <property type="entry name" value="GPDHDRGNASE"/>
</dbReference>
<dbReference type="HOGENOM" id="CLU_033449_0_2_9"/>
<protein>
    <recommendedName>
        <fullName evidence="11 13">Glycerol-3-phosphate dehydrogenase [NAD(P)+]</fullName>
        <ecNumber evidence="10 13">1.1.1.94</ecNumber>
    </recommendedName>
    <alternativeName>
        <fullName evidence="13">NAD(P)(+)-dependent glycerol-3-phosphate dehydrogenase</fullName>
    </alternativeName>
    <alternativeName>
        <fullName evidence="12 13">NAD(P)H-dependent dihydroxyacetone-phosphate reductase</fullName>
    </alternativeName>
</protein>
<feature type="domain" description="Glycerol-3-phosphate dehydrogenase NAD-dependent N-terminal" evidence="19">
    <location>
        <begin position="3"/>
        <end position="157"/>
    </location>
</feature>
<feature type="binding site" evidence="16">
    <location>
        <position position="252"/>
    </location>
    <ligand>
        <name>NAD(+)</name>
        <dbReference type="ChEBI" id="CHEBI:57540"/>
    </ligand>
</feature>
<evidence type="ECO:0000256" key="10">
    <source>
        <dbReference type="ARBA" id="ARBA00066687"/>
    </source>
</evidence>
<feature type="binding site" evidence="13">
    <location>
        <position position="105"/>
    </location>
    <ligand>
        <name>NADPH</name>
        <dbReference type="ChEBI" id="CHEBI:57783"/>
    </ligand>
</feature>
<dbReference type="InterPro" id="IPR008927">
    <property type="entry name" value="6-PGluconate_DH-like_C_sf"/>
</dbReference>
<feature type="binding site" evidence="15">
    <location>
        <position position="105"/>
    </location>
    <ligand>
        <name>substrate</name>
    </ligand>
</feature>
<gene>
    <name evidence="13" type="primary">gpsA</name>
    <name evidence="21" type="ORF">RUMCAL_02730</name>
</gene>
<keyword evidence="8 13" id="KW-1208">Phospholipid metabolism</keyword>
<feature type="binding site" evidence="13">
    <location>
        <position position="253"/>
    </location>
    <ligand>
        <name>sn-glycerol 3-phosphate</name>
        <dbReference type="ChEBI" id="CHEBI:57597"/>
    </ligand>
</feature>
<evidence type="ECO:0000256" key="8">
    <source>
        <dbReference type="ARBA" id="ARBA00023264"/>
    </source>
</evidence>
<dbReference type="EMBL" id="AWVF01000341">
    <property type="protein sequence ID" value="ERJ90878.1"/>
    <property type="molecule type" value="Genomic_DNA"/>
</dbReference>
<keyword evidence="5 13" id="KW-0520">NAD</keyword>
<feature type="binding site" evidence="13">
    <location>
        <position position="105"/>
    </location>
    <ligand>
        <name>sn-glycerol 3-phosphate</name>
        <dbReference type="ChEBI" id="CHEBI:57597"/>
    </ligand>
</feature>
<comment type="pathway">
    <text evidence="13">Membrane lipid metabolism; glycerophospholipid metabolism.</text>
</comment>
<feature type="binding site" evidence="13">
    <location>
        <position position="252"/>
    </location>
    <ligand>
        <name>sn-glycerol 3-phosphate</name>
        <dbReference type="ChEBI" id="CHEBI:57597"/>
    </ligand>
</feature>
<dbReference type="InterPro" id="IPR006109">
    <property type="entry name" value="G3P_DH_NAD-dep_C"/>
</dbReference>
<evidence type="ECO:0000256" key="12">
    <source>
        <dbReference type="ARBA" id="ARBA00080511"/>
    </source>
</evidence>
<dbReference type="GO" id="GO:0006650">
    <property type="term" value="P:glycerophospholipid metabolic process"/>
    <property type="evidence" value="ECO:0007669"/>
    <property type="project" value="UniProtKB-UniRule"/>
</dbReference>
<dbReference type="SUPFAM" id="SSF48179">
    <property type="entry name" value="6-phosphogluconate dehydrogenase C-terminal domain-like"/>
    <property type="match status" value="1"/>
</dbReference>
<dbReference type="HAMAP" id="MF_00394">
    <property type="entry name" value="NAD_Glyc3P_dehydrog"/>
    <property type="match status" value="1"/>
</dbReference>
<keyword evidence="4 13" id="KW-0560">Oxidoreductase</keyword>
<dbReference type="GO" id="GO:0141153">
    <property type="term" value="F:glycerol-3-phosphate dehydrogenase (NADP+) activity"/>
    <property type="evidence" value="ECO:0007669"/>
    <property type="project" value="RHEA"/>
</dbReference>
<feature type="binding site" evidence="16">
    <location>
        <begin position="8"/>
        <end position="13"/>
    </location>
    <ligand>
        <name>NAD(+)</name>
        <dbReference type="ChEBI" id="CHEBI:57540"/>
    </ligand>
</feature>
<dbReference type="PANTHER" id="PTHR11728:SF1">
    <property type="entry name" value="GLYCEROL-3-PHOSPHATE DEHYDROGENASE [NAD(+)] 2, CHLOROPLASTIC"/>
    <property type="match status" value="1"/>
</dbReference>
<evidence type="ECO:0000256" key="6">
    <source>
        <dbReference type="ARBA" id="ARBA00023098"/>
    </source>
</evidence>
<feature type="chain" id="PRO_5039316597" description="Glycerol-3-phosphate dehydrogenase [NAD(P)+]" evidence="18">
    <location>
        <begin position="20"/>
        <end position="331"/>
    </location>
</feature>
<reference evidence="21 22" key="1">
    <citation type="submission" date="2013-07" db="EMBL/GenBank/DDBJ databases">
        <authorList>
            <person name="Weinstock G."/>
            <person name="Sodergren E."/>
            <person name="Wylie T."/>
            <person name="Fulton L."/>
            <person name="Fulton R."/>
            <person name="Fronick C."/>
            <person name="O'Laughlin M."/>
            <person name="Godfrey J."/>
            <person name="Miner T."/>
            <person name="Herter B."/>
            <person name="Appelbaum E."/>
            <person name="Cordes M."/>
            <person name="Lek S."/>
            <person name="Wollam A."/>
            <person name="Pepin K.H."/>
            <person name="Palsikar V.B."/>
            <person name="Mitreva M."/>
            <person name="Wilson R.K."/>
        </authorList>
    </citation>
    <scope>NUCLEOTIDE SEQUENCE [LARGE SCALE GENOMIC DNA]</scope>
    <source>
        <strain evidence="21 22">ATCC 27760</strain>
    </source>
</reference>
<dbReference type="FunFam" id="3.40.50.720:FF:000019">
    <property type="entry name" value="Glycerol-3-phosphate dehydrogenase [NAD(P)+]"/>
    <property type="match status" value="1"/>
</dbReference>
<evidence type="ECO:0000256" key="5">
    <source>
        <dbReference type="ARBA" id="ARBA00023027"/>
    </source>
</evidence>
<feature type="active site" description="Proton acceptor" evidence="13 14">
    <location>
        <position position="188"/>
    </location>
</feature>
<feature type="binding site" evidence="13">
    <location>
        <position position="135"/>
    </location>
    <ligand>
        <name>sn-glycerol 3-phosphate</name>
        <dbReference type="ChEBI" id="CHEBI:57597"/>
    </ligand>
</feature>
<dbReference type="NCBIfam" id="NF000942">
    <property type="entry name" value="PRK00094.1-4"/>
    <property type="match status" value="1"/>
</dbReference>
<evidence type="ECO:0000256" key="9">
    <source>
        <dbReference type="ARBA" id="ARBA00052716"/>
    </source>
</evidence>
<proteinExistence type="inferred from homology"/>
<feature type="binding site" evidence="13">
    <location>
        <position position="277"/>
    </location>
    <ligand>
        <name>NADPH</name>
        <dbReference type="ChEBI" id="CHEBI:57783"/>
    </ligand>
</feature>
<comment type="caution">
    <text evidence="21">The sequence shown here is derived from an EMBL/GenBank/DDBJ whole genome shotgun (WGS) entry which is preliminary data.</text>
</comment>
<comment type="subcellular location">
    <subcellularLocation>
        <location evidence="13">Cytoplasm</location>
    </subcellularLocation>
</comment>
<evidence type="ECO:0000256" key="13">
    <source>
        <dbReference type="HAMAP-Rule" id="MF_00394"/>
    </source>
</evidence>
<dbReference type="STRING" id="411473.RUMCAL_02730"/>
<feature type="domain" description="Glycerol-3-phosphate dehydrogenase NAD-dependent C-terminal" evidence="20">
    <location>
        <begin position="177"/>
        <end position="316"/>
    </location>
</feature>
<evidence type="ECO:0000313" key="22">
    <source>
        <dbReference type="Proteomes" id="UP000016662"/>
    </source>
</evidence>
<feature type="binding site" evidence="15">
    <location>
        <begin position="252"/>
        <end position="253"/>
    </location>
    <ligand>
        <name>substrate</name>
    </ligand>
</feature>
<evidence type="ECO:0000256" key="15">
    <source>
        <dbReference type="PIRSR" id="PIRSR000114-2"/>
    </source>
</evidence>
<comment type="catalytic activity">
    <reaction evidence="13">
        <text>sn-glycerol 3-phosphate + NAD(+) = dihydroxyacetone phosphate + NADH + H(+)</text>
        <dbReference type="Rhea" id="RHEA:11092"/>
        <dbReference type="ChEBI" id="CHEBI:15378"/>
        <dbReference type="ChEBI" id="CHEBI:57540"/>
        <dbReference type="ChEBI" id="CHEBI:57597"/>
        <dbReference type="ChEBI" id="CHEBI:57642"/>
        <dbReference type="ChEBI" id="CHEBI:57945"/>
        <dbReference type="EC" id="1.1.1.94"/>
    </reaction>
</comment>
<sequence>MAKITILGAGGFGVSLAIAAFQNGHTVTVWDISQQIVDAILRDGEHKTKLPGVKIPKGIGFTTDPVCMEHSDMVVFVVPSLYIRSVAQRVKPYLDENVILVNASKGLEEKTFLTMSQVIQSEYPDNAVGVITGPSHAEEVGRGVPTTVVAASKNEAAAVQIQETFSSHTLRIYINTDPVGCEIGGALKNIIALAAGICDGLHCGDNTKAALMTRGIHEITNLGVKMGGRAETFGGLSGIGDLIVTCCSMHSRNRRAGILIGEGTSPEDAVKQVGTVEGYYCCHAAWELAQQHGVSMPITEQLYHILFDGAEPQQALNNLMNRPKKHEYEEF</sequence>
<evidence type="ECO:0000256" key="4">
    <source>
        <dbReference type="ARBA" id="ARBA00023002"/>
    </source>
</evidence>
<dbReference type="InterPro" id="IPR013328">
    <property type="entry name" value="6PGD_dom2"/>
</dbReference>
<dbReference type="eggNOG" id="COG0240">
    <property type="taxonomic scope" value="Bacteria"/>
</dbReference>
<accession>U2LUS1</accession>
<dbReference type="Gene3D" id="1.10.1040.10">
    <property type="entry name" value="N-(1-d-carboxylethyl)-l-norvaline Dehydrogenase, domain 2"/>
    <property type="match status" value="1"/>
</dbReference>
<feature type="signal peptide" evidence="18">
    <location>
        <begin position="1"/>
        <end position="19"/>
    </location>
</feature>
<dbReference type="Pfam" id="PF07479">
    <property type="entry name" value="NAD_Gly3P_dh_C"/>
    <property type="match status" value="1"/>
</dbReference>
<keyword evidence="2 13" id="KW-0444">Lipid biosynthesis</keyword>
<evidence type="ECO:0000256" key="11">
    <source>
        <dbReference type="ARBA" id="ARBA00069372"/>
    </source>
</evidence>
<dbReference type="GO" id="GO:0051287">
    <property type="term" value="F:NAD binding"/>
    <property type="evidence" value="ECO:0007669"/>
    <property type="project" value="InterPro"/>
</dbReference>
<comment type="function">
    <text evidence="13">Catalyzes the reduction of the glycolytic intermediate dihydroxyacetone phosphate (DHAP) to sn-glycerol 3-phosphate (G3P), the key precursor for phospholipid synthesis.</text>
</comment>
<dbReference type="InterPro" id="IPR036291">
    <property type="entry name" value="NAD(P)-bd_dom_sf"/>
</dbReference>
<dbReference type="Pfam" id="PF01210">
    <property type="entry name" value="NAD_Gly3P_dh_N"/>
    <property type="match status" value="1"/>
</dbReference>
<keyword evidence="13" id="KW-0963">Cytoplasm</keyword>
<dbReference type="PATRIC" id="fig|411473.3.peg.2292"/>
<keyword evidence="18" id="KW-0732">Signal</keyword>
<dbReference type="GO" id="GO:0046168">
    <property type="term" value="P:glycerol-3-phosphate catabolic process"/>
    <property type="evidence" value="ECO:0007669"/>
    <property type="project" value="InterPro"/>
</dbReference>
<dbReference type="Gene3D" id="3.40.50.720">
    <property type="entry name" value="NAD(P)-binding Rossmann-like Domain"/>
    <property type="match status" value="1"/>
</dbReference>
<keyword evidence="13" id="KW-0547">Nucleotide-binding</keyword>
<feature type="binding site" evidence="13">
    <location>
        <position position="133"/>
    </location>
    <ligand>
        <name>sn-glycerol 3-phosphate</name>
        <dbReference type="ChEBI" id="CHEBI:57597"/>
    </ligand>
</feature>
<dbReference type="GO" id="GO:0005975">
    <property type="term" value="P:carbohydrate metabolic process"/>
    <property type="evidence" value="ECO:0007669"/>
    <property type="project" value="InterPro"/>
</dbReference>
<feature type="binding site" evidence="13">
    <location>
        <position position="12"/>
    </location>
    <ligand>
        <name>NADPH</name>
        <dbReference type="ChEBI" id="CHEBI:57783"/>
    </ligand>
</feature>
<feature type="binding site" evidence="13">
    <location>
        <position position="241"/>
    </location>
    <ligand>
        <name>sn-glycerol 3-phosphate</name>
        <dbReference type="ChEBI" id="CHEBI:57597"/>
    </ligand>
</feature>
<keyword evidence="6 13" id="KW-0443">Lipid metabolism</keyword>
<organism evidence="21 22">
    <name type="scientific">Ruminococcus callidus ATCC 27760</name>
    <dbReference type="NCBI Taxonomy" id="411473"/>
    <lineage>
        <taxon>Bacteria</taxon>
        <taxon>Bacillati</taxon>
        <taxon>Bacillota</taxon>
        <taxon>Clostridia</taxon>
        <taxon>Eubacteriales</taxon>
        <taxon>Oscillospiraceae</taxon>
        <taxon>Ruminococcus</taxon>
    </lineage>
</organism>